<keyword evidence="2" id="KW-1185">Reference proteome</keyword>
<evidence type="ECO:0000313" key="1">
    <source>
        <dbReference type="EMBL" id="KAL2543661.1"/>
    </source>
</evidence>
<dbReference type="Proteomes" id="UP001604277">
    <property type="component" value="Unassembled WGS sequence"/>
</dbReference>
<protein>
    <submittedName>
        <fullName evidence="1">Uncharacterized protein</fullName>
    </submittedName>
</protein>
<dbReference type="EMBL" id="JBFOLJ010000004">
    <property type="protein sequence ID" value="KAL2543661.1"/>
    <property type="molecule type" value="Genomic_DNA"/>
</dbReference>
<organism evidence="1 2">
    <name type="scientific">Forsythia ovata</name>
    <dbReference type="NCBI Taxonomy" id="205694"/>
    <lineage>
        <taxon>Eukaryota</taxon>
        <taxon>Viridiplantae</taxon>
        <taxon>Streptophyta</taxon>
        <taxon>Embryophyta</taxon>
        <taxon>Tracheophyta</taxon>
        <taxon>Spermatophyta</taxon>
        <taxon>Magnoliopsida</taxon>
        <taxon>eudicotyledons</taxon>
        <taxon>Gunneridae</taxon>
        <taxon>Pentapetalae</taxon>
        <taxon>asterids</taxon>
        <taxon>lamiids</taxon>
        <taxon>Lamiales</taxon>
        <taxon>Oleaceae</taxon>
        <taxon>Forsythieae</taxon>
        <taxon>Forsythia</taxon>
    </lineage>
</organism>
<dbReference type="AlphaFoldDB" id="A0ABD1W1X3"/>
<reference evidence="2" key="1">
    <citation type="submission" date="2024-07" db="EMBL/GenBank/DDBJ databases">
        <title>Two chromosome-level genome assemblies of Korean endemic species Abeliophyllum distichum and Forsythia ovata (Oleaceae).</title>
        <authorList>
            <person name="Jang H."/>
        </authorList>
    </citation>
    <scope>NUCLEOTIDE SEQUENCE [LARGE SCALE GENOMIC DNA]</scope>
</reference>
<proteinExistence type="predicted"/>
<comment type="caution">
    <text evidence="1">The sequence shown here is derived from an EMBL/GenBank/DDBJ whole genome shotgun (WGS) entry which is preliminary data.</text>
</comment>
<gene>
    <name evidence="1" type="ORF">Fot_12894</name>
</gene>
<name>A0ABD1W1X3_9LAMI</name>
<accession>A0ABD1W1X3</accession>
<evidence type="ECO:0000313" key="2">
    <source>
        <dbReference type="Proteomes" id="UP001604277"/>
    </source>
</evidence>
<sequence length="110" mass="12299">MAYLGVGSTRLATVRSRARMGHTATSRVCFFTHTPEQFWGLTPKGSSSHIGCDSSSRLGQDPFLNAWAFSLYFPLSSPMTGSPPCRQVETRFLVWLNQCRDCRFKTVVGF</sequence>